<dbReference type="PANTHER" id="PTHR34106">
    <property type="entry name" value="GLYCOSIDASE"/>
    <property type="match status" value="1"/>
</dbReference>
<dbReference type="Gene3D" id="2.115.10.20">
    <property type="entry name" value="Glycosyl hydrolase domain, family 43"/>
    <property type="match status" value="1"/>
</dbReference>
<dbReference type="InterPro" id="IPR023296">
    <property type="entry name" value="Glyco_hydro_beta-prop_sf"/>
</dbReference>
<comment type="caution">
    <text evidence="5">The sequence shown here is derived from an EMBL/GenBank/DDBJ whole genome shotgun (WGS) entry which is preliminary data.</text>
</comment>
<dbReference type="Pfam" id="PF04041">
    <property type="entry name" value="Glyco_hydro_130"/>
    <property type="match status" value="1"/>
</dbReference>
<proteinExistence type="inferred from homology"/>
<dbReference type="InterPro" id="IPR028583">
    <property type="entry name" value="Man_Glc_phosphorylase"/>
</dbReference>
<comment type="catalytic activity">
    <reaction evidence="4">
        <text>beta-D-mannosyl-(1-&gt;4)-D-glucose + phosphate = alpha-D-mannose 1-phosphate + D-glucose</text>
        <dbReference type="Rhea" id="RHEA:32531"/>
        <dbReference type="ChEBI" id="CHEBI:4167"/>
        <dbReference type="ChEBI" id="CHEBI:43474"/>
        <dbReference type="ChEBI" id="CHEBI:58409"/>
        <dbReference type="ChEBI" id="CHEBI:64351"/>
        <dbReference type="EC" id="2.4.1.281"/>
    </reaction>
</comment>
<keyword evidence="5" id="KW-0326">Glycosidase</keyword>
<gene>
    <name evidence="5" type="ORF">AMS66_20905</name>
</gene>
<evidence type="ECO:0000256" key="4">
    <source>
        <dbReference type="HAMAP-Rule" id="MF_00928"/>
    </source>
</evidence>
<comment type="similarity">
    <text evidence="3 4">Belongs to the glycosyl hydrolase 130 family.</text>
</comment>
<dbReference type="AlphaFoldDB" id="A0A0M9BKY1"/>
<dbReference type="EC" id="2.4.1.281" evidence="4"/>
<evidence type="ECO:0000313" key="5">
    <source>
        <dbReference type="EMBL" id="KOY14440.1"/>
    </source>
</evidence>
<keyword evidence="4" id="KW-0119">Carbohydrate metabolism</keyword>
<dbReference type="GO" id="GO:0005975">
    <property type="term" value="P:carbohydrate metabolic process"/>
    <property type="evidence" value="ECO:0007669"/>
    <property type="project" value="UniProtKB-UniRule"/>
</dbReference>
<keyword evidence="1 4" id="KW-0328">Glycosyltransferase</keyword>
<dbReference type="RefSeq" id="WP_053782626.1">
    <property type="nucleotide sequence ID" value="NZ_LITU01000070.1"/>
</dbReference>
<keyword evidence="6" id="KW-1185">Reference proteome</keyword>
<accession>A0A0M9BKY1</accession>
<dbReference type="PATRIC" id="fig|1705561.3.peg.4359"/>
<name>A0A0M9BKY1_9BACL</name>
<keyword evidence="5" id="KW-0378">Hydrolase</keyword>
<dbReference type="GO" id="GO:0016758">
    <property type="term" value="F:hexosyltransferase activity"/>
    <property type="evidence" value="ECO:0007669"/>
    <property type="project" value="UniProtKB-UniRule"/>
</dbReference>
<evidence type="ECO:0000313" key="6">
    <source>
        <dbReference type="Proteomes" id="UP000037688"/>
    </source>
</evidence>
<evidence type="ECO:0000256" key="2">
    <source>
        <dbReference type="ARBA" id="ARBA00022679"/>
    </source>
</evidence>
<dbReference type="InterPro" id="IPR007184">
    <property type="entry name" value="Mannoside_phosphorylase"/>
</dbReference>
<sequence length="394" mass="44807">MIHPKYNELLEQQEQLLTRQNEIDLTFYNGVYDRHRYPVITRHHVPLHWRFDLDETTNPHFMERLGINATLNPGAIYFNGKYVMVIRTEGLDRKSIFALAESDNGIDGFRFTGKPLVWEDIDADETNQYDMRLVQHEDGWIYGIYCSERKDPEAPAFDTSSAVAQAGLVRTRDLVSWKRLPNITTNSPQQRNVVLHPEFVDGKYAFYTRPQDGFISTGSGGGIAFGSCDDILNPVIDEETIIDERKYHTVYEVKNGQGPAPLKTDRGWIHIAHGVRNTSAGLRYVLYTFATDLNDPARIIAKPGGHFIAPYDDERVGDVSNVIFCNGAVVNEQGEVFIYYASSDTRCHVATTTLDKLVDYTFNTPADPYRSLDCASQRGDLIERNEKLLQQQLT</sequence>
<dbReference type="PIRSF" id="PIRSF016202">
    <property type="entry name" value="PH1107"/>
    <property type="match status" value="1"/>
</dbReference>
<dbReference type="SUPFAM" id="SSF75005">
    <property type="entry name" value="Arabinanase/levansucrase/invertase"/>
    <property type="match status" value="1"/>
</dbReference>
<evidence type="ECO:0000256" key="3">
    <source>
        <dbReference type="ARBA" id="ARBA00024356"/>
    </source>
</evidence>
<reference evidence="5 6" key="1">
    <citation type="submission" date="2015-08" db="EMBL/GenBank/DDBJ databases">
        <title>Draft genome sequence of cellulolytic and xylanolytic Paenibacillus sp. A59, isolated from a decaying forest soil from Patagonia, Argentina.</title>
        <authorList>
            <person name="Ghio S."/>
            <person name="Caceres A.M."/>
            <person name="Talia P."/>
            <person name="Grasso D."/>
            <person name="Campos E."/>
        </authorList>
    </citation>
    <scope>NUCLEOTIDE SEQUENCE [LARGE SCALE GENOMIC DNA]</scope>
    <source>
        <strain evidence="5 6">A59</strain>
    </source>
</reference>
<dbReference type="PANTHER" id="PTHR34106:SF1">
    <property type="entry name" value="1,4-BETA-MANNOSYL-N-ACETYLGLUCOSAMINE PHOSPHORYLASE"/>
    <property type="match status" value="1"/>
</dbReference>
<dbReference type="OrthoDB" id="9759709at2"/>
<keyword evidence="2 4" id="KW-0808">Transferase</keyword>
<evidence type="ECO:0000256" key="1">
    <source>
        <dbReference type="ARBA" id="ARBA00022676"/>
    </source>
</evidence>
<dbReference type="GO" id="GO:0016798">
    <property type="term" value="F:hydrolase activity, acting on glycosyl bonds"/>
    <property type="evidence" value="ECO:0007669"/>
    <property type="project" value="UniProtKB-KW"/>
</dbReference>
<comment type="function">
    <text evidence="4">Converts 4-O-beta-D-mannopyranosyl-D-glucopyranose (Man-Glc) to mannose 1-phosphate (Man1P) and glucose.</text>
</comment>
<dbReference type="EMBL" id="LITU01000070">
    <property type="protein sequence ID" value="KOY14440.1"/>
    <property type="molecule type" value="Genomic_DNA"/>
</dbReference>
<dbReference type="HAMAP" id="MF_00928">
    <property type="entry name" value="Man_Glc_phosphorylase"/>
    <property type="match status" value="1"/>
</dbReference>
<protein>
    <recommendedName>
        <fullName evidence="4">4-O-beta-D-mannosyl-D-glucose phosphorylase</fullName>
        <shortName evidence="4">MGP</shortName>
        <shortName evidence="4">Mannosylglucose phosphorylase</shortName>
        <ecNumber evidence="4">2.4.1.281</ecNumber>
    </recommendedName>
</protein>
<organism evidence="5 6">
    <name type="scientific">Paenibacillus xylanivorans</name>
    <dbReference type="NCBI Taxonomy" id="1705561"/>
    <lineage>
        <taxon>Bacteria</taxon>
        <taxon>Bacillati</taxon>
        <taxon>Bacillota</taxon>
        <taxon>Bacilli</taxon>
        <taxon>Bacillales</taxon>
        <taxon>Paenibacillaceae</taxon>
        <taxon>Paenibacillus</taxon>
    </lineage>
</organism>
<dbReference type="Proteomes" id="UP000037688">
    <property type="component" value="Unassembled WGS sequence"/>
</dbReference>
<dbReference type="GO" id="GO:0071555">
    <property type="term" value="P:cell wall organization"/>
    <property type="evidence" value="ECO:0007669"/>
    <property type="project" value="UniProtKB-KW"/>
</dbReference>
<keyword evidence="4" id="KW-0961">Cell wall biogenesis/degradation</keyword>